<evidence type="ECO:0000256" key="4">
    <source>
        <dbReference type="ARBA" id="ARBA00023136"/>
    </source>
</evidence>
<dbReference type="InterPro" id="IPR007016">
    <property type="entry name" value="O-antigen_ligase-rel_domated"/>
</dbReference>
<feature type="transmembrane region" description="Helical" evidence="5">
    <location>
        <begin position="232"/>
        <end position="251"/>
    </location>
</feature>
<dbReference type="PANTHER" id="PTHR37422">
    <property type="entry name" value="TEICHURONIC ACID BIOSYNTHESIS PROTEIN TUAE"/>
    <property type="match status" value="1"/>
</dbReference>
<accession>A0ABT5VZC7</accession>
<keyword evidence="8" id="KW-1185">Reference proteome</keyword>
<protein>
    <recommendedName>
        <fullName evidence="6">O-antigen ligase-related domain-containing protein</fullName>
    </recommendedName>
</protein>
<feature type="transmembrane region" description="Helical" evidence="5">
    <location>
        <begin position="54"/>
        <end position="80"/>
    </location>
</feature>
<feature type="transmembrane region" description="Helical" evidence="5">
    <location>
        <begin position="302"/>
        <end position="323"/>
    </location>
</feature>
<evidence type="ECO:0000259" key="6">
    <source>
        <dbReference type="Pfam" id="PF04932"/>
    </source>
</evidence>
<sequence>MDNTFDKKHGHELLKKPQFFFGMLLIMSLLGYVVAKGGVVSGIGILAMPIVISYVYLIFAIPNTGIIGIYILNFVAIGIVRYVKGVPLGLTIDAQFLLIYLALFFKTFFHKIPWANAKNDLVLLAAIWYGYALVQLVNPEAASRIAWFYAMRSVSLYMLFTVPLIFILFHKKKDLELLFKIWAILSILATIKGIAQKMFGVDAFEQAWLDAGNASTHLLFGKLRVFSFYSDAGQFGAAQGHAGVVFILLALSQKRSRRLKIFYIIAGVLGLYGLMISGTRGAIAVPVMGFALYTVLQKKTKLVLMGAIMGISVLVFFKYTTIAQGNPTVRRMRTAFDPNNPSLQVRLANQRKLKSYLASRPLGGGIGSAGNWGLRFTPHTFLANTATDSWYVMIWAEQGVIGLWLHLFILFYILTKSVYMIMFKLKDEEIKGMLSPLVCGFFGIMAASYGNGVLGQMPTGLLIYSSMGYLFLGTKLEKENLAIKAKEQLELAQCNK</sequence>
<dbReference type="InterPro" id="IPR051533">
    <property type="entry name" value="WaaL-like"/>
</dbReference>
<feature type="transmembrane region" description="Helical" evidence="5">
    <location>
        <begin position="86"/>
        <end position="109"/>
    </location>
</feature>
<feature type="transmembrane region" description="Helical" evidence="5">
    <location>
        <begin position="121"/>
        <end position="137"/>
    </location>
</feature>
<comment type="subcellular location">
    <subcellularLocation>
        <location evidence="1">Membrane</location>
        <topology evidence="1">Multi-pass membrane protein</topology>
    </subcellularLocation>
</comment>
<dbReference type="RefSeq" id="WP_275110998.1">
    <property type="nucleotide sequence ID" value="NZ_JAKJSC010000005.1"/>
</dbReference>
<evidence type="ECO:0000256" key="3">
    <source>
        <dbReference type="ARBA" id="ARBA00022989"/>
    </source>
</evidence>
<gene>
    <name evidence="7" type="ORF">L3049_16880</name>
</gene>
<evidence type="ECO:0000256" key="1">
    <source>
        <dbReference type="ARBA" id="ARBA00004141"/>
    </source>
</evidence>
<evidence type="ECO:0000313" key="7">
    <source>
        <dbReference type="EMBL" id="MDE5419669.1"/>
    </source>
</evidence>
<evidence type="ECO:0000313" key="8">
    <source>
        <dbReference type="Proteomes" id="UP001528920"/>
    </source>
</evidence>
<reference evidence="7 8" key="1">
    <citation type="submission" date="2022-01" db="EMBL/GenBank/DDBJ databases">
        <title>Labilibaculum sp. nov, a marine bacterium isolated from Antarctica.</title>
        <authorList>
            <person name="Dai W."/>
        </authorList>
    </citation>
    <scope>NUCLEOTIDE SEQUENCE [LARGE SCALE GENOMIC DNA]</scope>
    <source>
        <strain evidence="7 8">DW002</strain>
    </source>
</reference>
<feature type="domain" description="O-antigen ligase-related" evidence="6">
    <location>
        <begin position="266"/>
        <end position="405"/>
    </location>
</feature>
<feature type="transmembrane region" description="Helical" evidence="5">
    <location>
        <begin position="20"/>
        <end position="47"/>
    </location>
</feature>
<dbReference type="Pfam" id="PF04932">
    <property type="entry name" value="Wzy_C"/>
    <property type="match status" value="1"/>
</dbReference>
<feature type="transmembrane region" description="Helical" evidence="5">
    <location>
        <begin position="177"/>
        <end position="195"/>
    </location>
</feature>
<evidence type="ECO:0000256" key="2">
    <source>
        <dbReference type="ARBA" id="ARBA00022692"/>
    </source>
</evidence>
<name>A0ABT5VZC7_9BACT</name>
<organism evidence="7 8">
    <name type="scientific">Paralabilibaculum antarcticum</name>
    <dbReference type="NCBI Taxonomy" id="2912572"/>
    <lineage>
        <taxon>Bacteria</taxon>
        <taxon>Pseudomonadati</taxon>
        <taxon>Bacteroidota</taxon>
        <taxon>Bacteroidia</taxon>
        <taxon>Marinilabiliales</taxon>
        <taxon>Marinifilaceae</taxon>
        <taxon>Paralabilibaculum</taxon>
    </lineage>
</organism>
<comment type="caution">
    <text evidence="7">The sequence shown here is derived from an EMBL/GenBank/DDBJ whole genome shotgun (WGS) entry which is preliminary data.</text>
</comment>
<feature type="transmembrane region" description="Helical" evidence="5">
    <location>
        <begin position="394"/>
        <end position="414"/>
    </location>
</feature>
<dbReference type="PANTHER" id="PTHR37422:SF13">
    <property type="entry name" value="LIPOPOLYSACCHARIDE BIOSYNTHESIS PROTEIN PA4999-RELATED"/>
    <property type="match status" value="1"/>
</dbReference>
<evidence type="ECO:0000256" key="5">
    <source>
        <dbReference type="SAM" id="Phobius"/>
    </source>
</evidence>
<dbReference type="Proteomes" id="UP001528920">
    <property type="component" value="Unassembled WGS sequence"/>
</dbReference>
<dbReference type="EMBL" id="JAKJSC010000005">
    <property type="protein sequence ID" value="MDE5419669.1"/>
    <property type="molecule type" value="Genomic_DNA"/>
</dbReference>
<keyword evidence="3 5" id="KW-1133">Transmembrane helix</keyword>
<feature type="transmembrane region" description="Helical" evidence="5">
    <location>
        <begin position="149"/>
        <end position="170"/>
    </location>
</feature>
<feature type="transmembrane region" description="Helical" evidence="5">
    <location>
        <begin position="263"/>
        <end position="296"/>
    </location>
</feature>
<proteinExistence type="predicted"/>
<feature type="transmembrane region" description="Helical" evidence="5">
    <location>
        <begin position="434"/>
        <end position="451"/>
    </location>
</feature>
<keyword evidence="2 5" id="KW-0812">Transmembrane</keyword>
<keyword evidence="4 5" id="KW-0472">Membrane</keyword>